<feature type="region of interest" description="Disordered" evidence="1">
    <location>
        <begin position="1335"/>
        <end position="1756"/>
    </location>
</feature>
<evidence type="ECO:0008006" key="5">
    <source>
        <dbReference type="Google" id="ProtNLM"/>
    </source>
</evidence>
<feature type="compositionally biased region" description="Acidic residues" evidence="1">
    <location>
        <begin position="1524"/>
        <end position="1534"/>
    </location>
</feature>
<dbReference type="EMBL" id="CAJMWX010000232">
    <property type="protein sequence ID" value="CAE6409191.1"/>
    <property type="molecule type" value="Genomic_DNA"/>
</dbReference>
<dbReference type="PANTHER" id="PTHR35711:SF1">
    <property type="entry name" value="ECTODERMAL, ISOFORM F"/>
    <property type="match status" value="1"/>
</dbReference>
<evidence type="ECO:0000256" key="2">
    <source>
        <dbReference type="SAM" id="Phobius"/>
    </source>
</evidence>
<feature type="compositionally biased region" description="Acidic residues" evidence="1">
    <location>
        <begin position="2098"/>
        <end position="2118"/>
    </location>
</feature>
<organism evidence="3 4">
    <name type="scientific">Rhizoctonia solani</name>
    <dbReference type="NCBI Taxonomy" id="456999"/>
    <lineage>
        <taxon>Eukaryota</taxon>
        <taxon>Fungi</taxon>
        <taxon>Dikarya</taxon>
        <taxon>Basidiomycota</taxon>
        <taxon>Agaricomycotina</taxon>
        <taxon>Agaricomycetes</taxon>
        <taxon>Cantharellales</taxon>
        <taxon>Ceratobasidiaceae</taxon>
        <taxon>Rhizoctonia</taxon>
    </lineage>
</organism>
<feature type="transmembrane region" description="Helical" evidence="2">
    <location>
        <begin position="126"/>
        <end position="148"/>
    </location>
</feature>
<name>A0A8H2WW76_9AGAM</name>
<feature type="region of interest" description="Disordered" evidence="1">
    <location>
        <begin position="495"/>
        <end position="603"/>
    </location>
</feature>
<feature type="compositionally biased region" description="Basic residues" evidence="1">
    <location>
        <begin position="1062"/>
        <end position="1076"/>
    </location>
</feature>
<feature type="compositionally biased region" description="Low complexity" evidence="1">
    <location>
        <begin position="515"/>
        <end position="532"/>
    </location>
</feature>
<evidence type="ECO:0000256" key="1">
    <source>
        <dbReference type="SAM" id="MobiDB-lite"/>
    </source>
</evidence>
<feature type="compositionally biased region" description="Acidic residues" evidence="1">
    <location>
        <begin position="1092"/>
        <end position="1103"/>
    </location>
</feature>
<feature type="compositionally biased region" description="Polar residues" evidence="1">
    <location>
        <begin position="1806"/>
        <end position="1815"/>
    </location>
</feature>
<feature type="compositionally biased region" description="Polar residues" evidence="1">
    <location>
        <begin position="2232"/>
        <end position="2247"/>
    </location>
</feature>
<gene>
    <name evidence="3" type="ORF">RDB_LOCUS10240</name>
</gene>
<feature type="compositionally biased region" description="Low complexity" evidence="1">
    <location>
        <begin position="1348"/>
        <end position="1363"/>
    </location>
</feature>
<feature type="compositionally biased region" description="Polar residues" evidence="1">
    <location>
        <begin position="1250"/>
        <end position="1277"/>
    </location>
</feature>
<feature type="compositionally biased region" description="Basic and acidic residues" evidence="1">
    <location>
        <begin position="621"/>
        <end position="630"/>
    </location>
</feature>
<feature type="compositionally biased region" description="Polar residues" evidence="1">
    <location>
        <begin position="2175"/>
        <end position="2191"/>
    </location>
</feature>
<feature type="compositionally biased region" description="Acidic residues" evidence="1">
    <location>
        <begin position="888"/>
        <end position="908"/>
    </location>
</feature>
<feature type="compositionally biased region" description="Acidic residues" evidence="1">
    <location>
        <begin position="645"/>
        <end position="687"/>
    </location>
</feature>
<feature type="transmembrane region" description="Helical" evidence="2">
    <location>
        <begin position="85"/>
        <end position="106"/>
    </location>
</feature>
<feature type="compositionally biased region" description="Acidic residues" evidence="1">
    <location>
        <begin position="2263"/>
        <end position="2272"/>
    </location>
</feature>
<feature type="compositionally biased region" description="Polar residues" evidence="1">
    <location>
        <begin position="705"/>
        <end position="720"/>
    </location>
</feature>
<feature type="compositionally biased region" description="Polar residues" evidence="1">
    <location>
        <begin position="1199"/>
        <end position="1227"/>
    </location>
</feature>
<feature type="compositionally biased region" description="Polar residues" evidence="1">
    <location>
        <begin position="1600"/>
        <end position="1619"/>
    </location>
</feature>
<evidence type="ECO:0000313" key="4">
    <source>
        <dbReference type="Proteomes" id="UP000663888"/>
    </source>
</evidence>
<feature type="compositionally biased region" description="Polar residues" evidence="1">
    <location>
        <begin position="1579"/>
        <end position="1588"/>
    </location>
</feature>
<feature type="region of interest" description="Disordered" evidence="1">
    <location>
        <begin position="2379"/>
        <end position="2458"/>
    </location>
</feature>
<dbReference type="PANTHER" id="PTHR35711">
    <property type="entry name" value="EXPRESSED PROTEIN"/>
    <property type="match status" value="1"/>
</dbReference>
<feature type="transmembrane region" description="Helical" evidence="2">
    <location>
        <begin position="155"/>
        <end position="177"/>
    </location>
</feature>
<dbReference type="Proteomes" id="UP000663888">
    <property type="component" value="Unassembled WGS sequence"/>
</dbReference>
<evidence type="ECO:0000313" key="3">
    <source>
        <dbReference type="EMBL" id="CAE6409191.1"/>
    </source>
</evidence>
<feature type="compositionally biased region" description="Low complexity" evidence="1">
    <location>
        <begin position="553"/>
        <end position="564"/>
    </location>
</feature>
<dbReference type="Gene3D" id="1.20.1070.10">
    <property type="entry name" value="Rhodopsin 7-helix transmembrane proteins"/>
    <property type="match status" value="1"/>
</dbReference>
<feature type="compositionally biased region" description="Acidic residues" evidence="1">
    <location>
        <begin position="2158"/>
        <end position="2171"/>
    </location>
</feature>
<feature type="region of interest" description="Disordered" evidence="1">
    <location>
        <begin position="2007"/>
        <end position="2331"/>
    </location>
</feature>
<feature type="compositionally biased region" description="Polar residues" evidence="1">
    <location>
        <begin position="959"/>
        <end position="976"/>
    </location>
</feature>
<feature type="compositionally biased region" description="Polar residues" evidence="1">
    <location>
        <begin position="2007"/>
        <end position="2036"/>
    </location>
</feature>
<feature type="compositionally biased region" description="Polar residues" evidence="1">
    <location>
        <begin position="1129"/>
        <end position="1140"/>
    </location>
</feature>
<feature type="compositionally biased region" description="Acidic residues" evidence="1">
    <location>
        <begin position="2060"/>
        <end position="2072"/>
    </location>
</feature>
<feature type="compositionally biased region" description="Low complexity" evidence="1">
    <location>
        <begin position="726"/>
        <end position="771"/>
    </location>
</feature>
<feature type="region of interest" description="Disordered" evidence="1">
    <location>
        <begin position="1780"/>
        <end position="1823"/>
    </location>
</feature>
<accession>A0A8H2WW76</accession>
<comment type="caution">
    <text evidence="3">The sequence shown here is derived from an EMBL/GenBank/DDBJ whole genome shotgun (WGS) entry which is preliminary data.</text>
</comment>
<feature type="compositionally biased region" description="Low complexity" evidence="1">
    <location>
        <begin position="1156"/>
        <end position="1198"/>
    </location>
</feature>
<keyword evidence="2" id="KW-1133">Transmembrane helix</keyword>
<proteinExistence type="predicted"/>
<feature type="transmembrane region" description="Helical" evidence="2">
    <location>
        <begin position="40"/>
        <end position="64"/>
    </location>
</feature>
<feature type="compositionally biased region" description="Polar residues" evidence="1">
    <location>
        <begin position="1632"/>
        <end position="1647"/>
    </location>
</feature>
<dbReference type="OrthoDB" id="6730379at2759"/>
<keyword evidence="2" id="KW-0472">Membrane</keyword>
<feature type="non-terminal residue" evidence="3">
    <location>
        <position position="1"/>
    </location>
</feature>
<reference evidence="3" key="1">
    <citation type="submission" date="2021-01" db="EMBL/GenBank/DDBJ databases">
        <authorList>
            <person name="Kaushik A."/>
        </authorList>
    </citation>
    <scope>NUCLEOTIDE SEQUENCE</scope>
    <source>
        <strain evidence="3">AG4-R118</strain>
    </source>
</reference>
<feature type="compositionally biased region" description="Basic and acidic residues" evidence="1">
    <location>
        <begin position="856"/>
        <end position="865"/>
    </location>
</feature>
<feature type="compositionally biased region" description="Acidic residues" evidence="1">
    <location>
        <begin position="796"/>
        <end position="805"/>
    </location>
</feature>
<feature type="compositionally biased region" description="Polar residues" evidence="1">
    <location>
        <begin position="918"/>
        <end position="949"/>
    </location>
</feature>
<feature type="compositionally biased region" description="Basic and acidic residues" evidence="1">
    <location>
        <begin position="1781"/>
        <end position="1793"/>
    </location>
</feature>
<feature type="compositionally biased region" description="Polar residues" evidence="1">
    <location>
        <begin position="1488"/>
        <end position="1506"/>
    </location>
</feature>
<feature type="compositionally biased region" description="Pro residues" evidence="1">
    <location>
        <begin position="2405"/>
        <end position="2416"/>
    </location>
</feature>
<feature type="region of interest" description="Disordered" evidence="1">
    <location>
        <begin position="1949"/>
        <end position="1984"/>
    </location>
</feature>
<keyword evidence="2" id="KW-0812">Transmembrane</keyword>
<feature type="compositionally biased region" description="Basic and acidic residues" evidence="1">
    <location>
        <begin position="840"/>
        <end position="849"/>
    </location>
</feature>
<dbReference type="CDD" id="cd00637">
    <property type="entry name" value="7tm_classA_rhodopsin-like"/>
    <property type="match status" value="1"/>
</dbReference>
<sequence length="2458" mass="268100">YHSLFMSCIPSSELFDVPDGFDYCGSPVCLSTGDVVGLSFVAQMGFVSALSVGILLVFVAIRWIKNIQTSANLSTPFVRTNIDGLMLNLLVADLIMSLGAILDIHWASSSQVSCGQMCTAQGVIQLVGETAVALFTLAITLLTFIAVVRGRAVKASVWVWGGIALGVWAYVALWAGIGGTLEGFYAPTPYWCWISREYKAERIGAEYIWLWISGFGSLISYTPLHLILRGNIKWDPIVGWASLAWSWQKEDSTSGNPLLWYLSITDFQPQLLTRPSTNFRVGPDQIILDFSLFVAAGMPTASTSKPGISRLPTAGGSRIPIAGGTRIPSIGGRSAVAGKALAKEKEDATAGKKRGLVLQKESPNPKARKILRTSNAIAPPGSKPTVATQKPTVGQKRSLGSPPILARKRQRLDAPVRSSPRKADPLDVIAHTPTPPRAVRNEDLVQPDSPASPPRTQAPIERARSTTAFNFPVGDQSSLLGGVEMDVSSAGLYSDFESGRTPSPIFKKTTPTQPTTSNNRRSSAASTSRRSSVTPKPRQKSATPRRSPKSARRSSATPRRYQPQTLPPPVVTPTAMQAKKEARRAEAQAKLAAARTEVDTRPEPAQAITAAQARLAAAQAEAEKRLRMSMESEDAGGLSVVQEESYQEEESERDGASEEGEGSEEEVTEVEQPYGEDDDEDEEEGEDTLQPLRDEDEEPLAANEVWSSQTETPRASSSKTPRARGTTTPAFKPATTPATRPTTTPAYKPTTTPATVKPAKATALTTTPATAFKGKRKALFQDTPHPQTSESPSEYDPGEDEEIEEPPFRGHRPSLGFSMSQLSLDTPHHPLRSKQALTEILRDEGEIANRTRSRRASGDGTRRDSLAGVMNGLKLAEGSDDLPAGAGNEEEEEGNDDDDDYNDDDEGDETVRRPRKSITATPKASRPSYSTTPRDYPSTTPRNYPSTTPRALPSAMPDDTSTTPRYDPTTSGSTTPFHPPPTASEDGDATTTPKDDPSPSKRKPSRPRKSDSPTKGRGRGRGRGSRGGASPARRDDLSVEPDENEQFFYGDQSISTGQSPARRGRGSGRGRGRASPRKTGSTSGRMSRVEMEQDSGSDGDFTEPMETTATYQTVKKKSPMKVEVVIPRRSTTAYNKSISKTPVFKPTASTSSFKPTSATSSFHPSTSASSSRSTTATSSFKPSASTSTSAFSSSVKVTLQQPTPDLSSLDRSPGSQQDMITEESLGSRQEMEHTDEGEDMSASFGPQPEFPSQNNSTTSQDGSTSLRQDMDVSTSSRLDQDMRLTDEIPETSLPGSPAERHETTKLPSQSSFSHLLERDMTMRSERTAAMRMETSYRTTTMHVDVSHRSTTTSRSASVKSHTPATKKKPVPKKTPGLKILPDSQASRVNAFTPRAPQASVDDSIEFTPASGLDFNESHIDFDETPAAGTKFAQSTPFVRNGARPSLGLGSFQQLHLDDSAEEVEEIPDSQAGPSEHDSQVDQPERTETTPQREISVAVDTSSPNRSLRTERVATPRAPRLSNPMDDEDDEDEPELPPSPSAGRSNFPEGNGLPDGSGINGRRLSDILMLRAKQARNRSGDLSQDQSGSRDVLGTGEMTRLSDQAKSVLKRSSGSRSQFMPTRDESQVRAGNHSASFGASTSGNSLGHSSRDRSGFGTNRDYQEQVQDYDASVRFDGPSRLTRRSATPVFRHSDQLEESDDDEVSSIPDQTEELRSSGASITSPAPSGGEEEYGSESEPEGGEEMDYDENGEPIIKLSGPPEALVKAKSALIQLGYVEDEERMERYSRTRDSRSRSRSISRAHDSTRNISAISSSPGHLGDRTTGLSRSQMMMEASRYEDWEPPSRYQLRQRKWTEHEWRMLAHYMRRVQKSQALMSGMSSRHELDLRMVDIPAVVERFVEEEAHGVRLEGEWDPTEIAGRVEFLIKTEGYKKDGSWRSTLANITVPGFSTQRTRRYEPEEDSPEVESPAKAKGKMLPTSLSEVPGPSRIAAAQKQVTVNMSRVIQSTAPVAQTPKQTIHNAKPVSNRTKQTAQTTAPEPIQRRSRQEPESMSIDQPSPEEPSEEDASVEEPSVEQPSAEQPSFEESRMDEPPVQEHSVEDESMEEQPTEESFVDEPTPEEPVAQDAEEEEGDELDEGNEGGEVDGVDEDGEVNGVDVGDQDDEEFDEEDQHDDPSTQPQTYQVPLSGSPAHSRSPPKSRRQAETSVFTNRGLEASMRSTGAPPTPIARFFGTISSYISGRPRNNPTGEPSMPILKPVSRDPIDLIDDGDDEPLFPVLNHVPTPIRPTPARRQRQKRVEPRIDIPALQHISPPRPITGPARPRPRMRRAGSVKELAKSFELMEEKSREEAEIARNVGMRRVVSDSGRPRLIPAQVHYVPPSAPVQLNRPKVPRKPARTAPAVPLLPAVPPRAAPAPPATRKTLKQPTRTRPAPPSAARNRKRVVPKKEVEVITISDSES</sequence>
<feature type="compositionally biased region" description="Basic and acidic residues" evidence="1">
    <location>
        <begin position="1474"/>
        <end position="1487"/>
    </location>
</feature>
<protein>
    <recommendedName>
        <fullName evidence="5">Glucose receptor Git3 N-terminal domain-containing protein</fullName>
    </recommendedName>
</protein>
<feature type="compositionally biased region" description="Basic and acidic residues" evidence="1">
    <location>
        <begin position="578"/>
        <end position="587"/>
    </location>
</feature>
<feature type="compositionally biased region" description="Acidic residues" evidence="1">
    <location>
        <begin position="2125"/>
        <end position="2151"/>
    </location>
</feature>
<feature type="compositionally biased region" description="Acidic residues" evidence="1">
    <location>
        <begin position="1728"/>
        <end position="1750"/>
    </location>
</feature>
<feature type="region of interest" description="Disordered" evidence="1">
    <location>
        <begin position="343"/>
        <end position="472"/>
    </location>
</feature>
<feature type="region of interest" description="Disordered" evidence="1">
    <location>
        <begin position="615"/>
        <end position="1318"/>
    </location>
</feature>